<comment type="caution">
    <text evidence="2">The sequence shown here is derived from an EMBL/GenBank/DDBJ whole genome shotgun (WGS) entry which is preliminary data.</text>
</comment>
<dbReference type="EMBL" id="JARKIF010000002">
    <property type="protein sequence ID" value="KAJ7647825.1"/>
    <property type="molecule type" value="Genomic_DNA"/>
</dbReference>
<evidence type="ECO:0008006" key="4">
    <source>
        <dbReference type="Google" id="ProtNLM"/>
    </source>
</evidence>
<evidence type="ECO:0000313" key="2">
    <source>
        <dbReference type="EMBL" id="KAJ7647825.1"/>
    </source>
</evidence>
<dbReference type="AlphaFoldDB" id="A0AAD7G0Z7"/>
<sequence length="255" mass="28554">MPSRVHRSFHKIRPVGLLDLSEDTMLQVMWHLAIPDLRRLLQTCRHIRDEPTFWIPLVEATRALYPIGCPKYANLSQYDSGELQDLVSFPFKLQKNWNLEFPKFVDMQKVTSFKGCVETLFNDGERVDGVDIIGLVPGTDIVVLHTTTLKTETKAVQVPEPETRTRTRTRAKVEAEEKVTVTVTTRTGHLVCWDSKLAAPFPLPPIEVGGQLNHVSAPSESAYGVYSFVVLGGNAKDPNPEKFGEDAEDPSPMKG</sequence>
<dbReference type="CDD" id="cd09917">
    <property type="entry name" value="F-box_SF"/>
    <property type="match status" value="1"/>
</dbReference>
<feature type="region of interest" description="Disordered" evidence="1">
    <location>
        <begin position="235"/>
        <end position="255"/>
    </location>
</feature>
<keyword evidence="3" id="KW-1185">Reference proteome</keyword>
<proteinExistence type="predicted"/>
<accession>A0AAD7G0Z7</accession>
<dbReference type="Proteomes" id="UP001221142">
    <property type="component" value="Unassembled WGS sequence"/>
</dbReference>
<organism evidence="2 3">
    <name type="scientific">Roridomyces roridus</name>
    <dbReference type="NCBI Taxonomy" id="1738132"/>
    <lineage>
        <taxon>Eukaryota</taxon>
        <taxon>Fungi</taxon>
        <taxon>Dikarya</taxon>
        <taxon>Basidiomycota</taxon>
        <taxon>Agaricomycotina</taxon>
        <taxon>Agaricomycetes</taxon>
        <taxon>Agaricomycetidae</taxon>
        <taxon>Agaricales</taxon>
        <taxon>Marasmiineae</taxon>
        <taxon>Mycenaceae</taxon>
        <taxon>Roridomyces</taxon>
    </lineage>
</organism>
<evidence type="ECO:0000256" key="1">
    <source>
        <dbReference type="SAM" id="MobiDB-lite"/>
    </source>
</evidence>
<dbReference type="SUPFAM" id="SSF81383">
    <property type="entry name" value="F-box domain"/>
    <property type="match status" value="1"/>
</dbReference>
<dbReference type="InterPro" id="IPR036047">
    <property type="entry name" value="F-box-like_dom_sf"/>
</dbReference>
<gene>
    <name evidence="2" type="ORF">FB45DRAFT_1102149</name>
</gene>
<reference evidence="2" key="1">
    <citation type="submission" date="2023-03" db="EMBL/GenBank/DDBJ databases">
        <title>Massive genome expansion in bonnet fungi (Mycena s.s.) driven by repeated elements and novel gene families across ecological guilds.</title>
        <authorList>
            <consortium name="Lawrence Berkeley National Laboratory"/>
            <person name="Harder C.B."/>
            <person name="Miyauchi S."/>
            <person name="Viragh M."/>
            <person name="Kuo A."/>
            <person name="Thoen E."/>
            <person name="Andreopoulos B."/>
            <person name="Lu D."/>
            <person name="Skrede I."/>
            <person name="Drula E."/>
            <person name="Henrissat B."/>
            <person name="Morin E."/>
            <person name="Kohler A."/>
            <person name="Barry K."/>
            <person name="LaButti K."/>
            <person name="Morin E."/>
            <person name="Salamov A."/>
            <person name="Lipzen A."/>
            <person name="Mereny Z."/>
            <person name="Hegedus B."/>
            <person name="Baldrian P."/>
            <person name="Stursova M."/>
            <person name="Weitz H."/>
            <person name="Taylor A."/>
            <person name="Grigoriev I.V."/>
            <person name="Nagy L.G."/>
            <person name="Martin F."/>
            <person name="Kauserud H."/>
        </authorList>
    </citation>
    <scope>NUCLEOTIDE SEQUENCE</scope>
    <source>
        <strain evidence="2">9284</strain>
    </source>
</reference>
<protein>
    <recommendedName>
        <fullName evidence="4">F-box domain-containing protein</fullName>
    </recommendedName>
</protein>
<name>A0AAD7G0Z7_9AGAR</name>
<evidence type="ECO:0000313" key="3">
    <source>
        <dbReference type="Proteomes" id="UP001221142"/>
    </source>
</evidence>